<evidence type="ECO:0000256" key="1">
    <source>
        <dbReference type="SAM" id="Phobius"/>
    </source>
</evidence>
<protein>
    <submittedName>
        <fullName evidence="3">Uncharacterized conserved protein</fullName>
    </submittedName>
</protein>
<dbReference type="HOGENOM" id="CLU_038944_9_1_3"/>
<feature type="transmembrane region" description="Helical" evidence="1">
    <location>
        <begin position="91"/>
        <end position="111"/>
    </location>
</feature>
<keyword evidence="1" id="KW-1133">Transmembrane helix</keyword>
<evidence type="ECO:0000313" key="3">
    <source>
        <dbReference type="EMBL" id="ABM71551.1"/>
    </source>
</evidence>
<dbReference type="EMBL" id="CP000552">
    <property type="protein sequence ID" value="ABM71551.1"/>
    <property type="molecule type" value="Genomic_DNA"/>
</dbReference>
<dbReference type="Proteomes" id="UP000001589">
    <property type="component" value="Chromosome"/>
</dbReference>
<keyword evidence="1" id="KW-0472">Membrane</keyword>
<dbReference type="eggNOG" id="COG0398">
    <property type="taxonomic scope" value="Bacteria"/>
</dbReference>
<dbReference type="Pfam" id="PF09335">
    <property type="entry name" value="VTT_dom"/>
    <property type="match status" value="1"/>
</dbReference>
<dbReference type="KEGG" id="pmc:P9515_03421"/>
<keyword evidence="1" id="KW-0812">Transmembrane</keyword>
<accession>A2BUU0</accession>
<feature type="transmembrane region" description="Helical" evidence="1">
    <location>
        <begin position="41"/>
        <end position="62"/>
    </location>
</feature>
<gene>
    <name evidence="3" type="ordered locus">P9515_03421</name>
</gene>
<dbReference type="AlphaFoldDB" id="A2BUU0"/>
<reference evidence="3 4" key="1">
    <citation type="journal article" date="2007" name="PLoS Genet.">
        <title>Patterns and implications of gene gain and loss in the evolution of Prochlorococcus.</title>
        <authorList>
            <person name="Kettler G.C."/>
            <person name="Martiny A.C."/>
            <person name="Huang K."/>
            <person name="Zucker J."/>
            <person name="Coleman M.L."/>
            <person name="Rodrigue S."/>
            <person name="Chen F."/>
            <person name="Lapidus A."/>
            <person name="Ferriera S."/>
            <person name="Johnson J."/>
            <person name="Steglich C."/>
            <person name="Church G.M."/>
            <person name="Richardson P."/>
            <person name="Chisholm S.W."/>
        </authorList>
    </citation>
    <scope>NUCLEOTIDE SEQUENCE [LARGE SCALE GENOMIC DNA]</scope>
    <source>
        <strain evidence="3 4">MIT 9515</strain>
    </source>
</reference>
<evidence type="ECO:0000259" key="2">
    <source>
        <dbReference type="Pfam" id="PF09335"/>
    </source>
</evidence>
<name>A2BUU0_PROM5</name>
<feature type="transmembrane region" description="Helical" evidence="1">
    <location>
        <begin position="6"/>
        <end position="29"/>
    </location>
</feature>
<evidence type="ECO:0000313" key="4">
    <source>
        <dbReference type="Proteomes" id="UP000001589"/>
    </source>
</evidence>
<proteinExistence type="predicted"/>
<dbReference type="InterPro" id="IPR032816">
    <property type="entry name" value="VTT_dom"/>
</dbReference>
<feature type="transmembrane region" description="Helical" evidence="1">
    <location>
        <begin position="123"/>
        <end position="142"/>
    </location>
</feature>
<feature type="transmembrane region" description="Helical" evidence="1">
    <location>
        <begin position="148"/>
        <end position="167"/>
    </location>
</feature>
<dbReference type="STRING" id="167542.P9515_03421"/>
<feature type="domain" description="VTT" evidence="2">
    <location>
        <begin position="22"/>
        <end position="140"/>
    </location>
</feature>
<sequence length="171" mass="18220">MGIWAPVGIFVLRGVSIILPALPSSAYSLLAGSLLGFQKGYITIVFSDIVFCQAAFFIARYFGRGPVRGLVGSKAMKRIESFNQNQLEENFFLMTGLLMTGLFDFLSYAIGIGGTRWKIFTPALLISLLISDSILVAVGAGVSQGAGLFLGIALLGMFALATISGLAKRKI</sequence>
<organism evidence="3 4">
    <name type="scientific">Prochlorococcus marinus (strain MIT 9515)</name>
    <dbReference type="NCBI Taxonomy" id="167542"/>
    <lineage>
        <taxon>Bacteria</taxon>
        <taxon>Bacillati</taxon>
        <taxon>Cyanobacteriota</taxon>
        <taxon>Cyanophyceae</taxon>
        <taxon>Synechococcales</taxon>
        <taxon>Prochlorococcaceae</taxon>
        <taxon>Prochlorococcus</taxon>
    </lineage>
</organism>